<evidence type="ECO:0000256" key="6">
    <source>
        <dbReference type="ARBA" id="ARBA00050038"/>
    </source>
</evidence>
<dbReference type="NCBIfam" id="NF003314">
    <property type="entry name" value="PRK04322.1"/>
    <property type="match status" value="1"/>
</dbReference>
<dbReference type="GeneID" id="16025169"/>
<evidence type="ECO:0000256" key="5">
    <source>
        <dbReference type="ARBA" id="ARBA00048707"/>
    </source>
</evidence>
<dbReference type="NCBIfam" id="TIGR00283">
    <property type="entry name" value="arch_pth2"/>
    <property type="match status" value="1"/>
</dbReference>
<organism evidence="7 8">
    <name type="scientific">Ferroplasma acidiphilum</name>
    <dbReference type="NCBI Taxonomy" id="74969"/>
    <lineage>
        <taxon>Archaea</taxon>
        <taxon>Methanobacteriati</taxon>
        <taxon>Thermoplasmatota</taxon>
        <taxon>Thermoplasmata</taxon>
        <taxon>Thermoplasmatales</taxon>
        <taxon>Ferroplasmaceae</taxon>
        <taxon>Ferroplasma</taxon>
    </lineage>
</organism>
<sequence>MVKMVIAVRKDLAMGKGKIAAQVAHAAVACTLISMKKNKKTFNEWYETGQKKVVVKVDNLQEIYKIKEECKILGVISETITDAGFTQIIPGTVTCIGLGPDEDDLLDQITGSYGLL</sequence>
<dbReference type="Gene3D" id="3.40.1490.10">
    <property type="entry name" value="Bit1"/>
    <property type="match status" value="1"/>
</dbReference>
<reference evidence="7 8" key="1">
    <citation type="submission" date="2011-10" db="EMBL/GenBank/DDBJ databases">
        <title>Metabolic and evolutionary patterns in the extreme acidophile Ferroplasma acidiphilum.</title>
        <authorList>
            <person name="Golyshina O.V."/>
            <person name="Kozyavkin S.A."/>
            <person name="Tatusov R.L."/>
            <person name="Slesarev A.I."/>
            <person name="Golyshin P.N."/>
        </authorList>
    </citation>
    <scope>NUCLEOTIDE SEQUENCE [LARGE SCALE GENOMIC DNA]</scope>
    <source>
        <strain evidence="8">Y</strain>
    </source>
</reference>
<dbReference type="GO" id="GO:0005829">
    <property type="term" value="C:cytosol"/>
    <property type="evidence" value="ECO:0007669"/>
    <property type="project" value="TreeGrafter"/>
</dbReference>
<dbReference type="STRING" id="74969.FAD_0023"/>
<evidence type="ECO:0000256" key="4">
    <source>
        <dbReference type="ARBA" id="ARBA00038050"/>
    </source>
</evidence>
<comment type="function">
    <text evidence="1">The natural substrate for this enzyme may be peptidyl-tRNAs which drop off the ribosome during protein synthesis.</text>
</comment>
<evidence type="ECO:0000313" key="7">
    <source>
        <dbReference type="EMBL" id="ARD83958.1"/>
    </source>
</evidence>
<dbReference type="Pfam" id="PF01981">
    <property type="entry name" value="PTH2"/>
    <property type="match status" value="1"/>
</dbReference>
<gene>
    <name evidence="7" type="ORF">FAD_0023</name>
</gene>
<keyword evidence="3 7" id="KW-0378">Hydrolase</keyword>
<dbReference type="GO" id="GO:0004045">
    <property type="term" value="F:peptidyl-tRNA hydrolase activity"/>
    <property type="evidence" value="ECO:0007669"/>
    <property type="project" value="UniProtKB-EC"/>
</dbReference>
<dbReference type="EMBL" id="CP015363">
    <property type="protein sequence ID" value="ARD83958.1"/>
    <property type="molecule type" value="Genomic_DNA"/>
</dbReference>
<comment type="similarity">
    <text evidence="4">Belongs to the PTH2 family.</text>
</comment>
<protein>
    <recommendedName>
        <fullName evidence="6">Peptidyl-tRNA hydrolase</fullName>
        <ecNumber evidence="2">3.1.1.29</ecNumber>
    </recommendedName>
</protein>
<dbReference type="PANTHER" id="PTHR12649">
    <property type="entry name" value="PEPTIDYL-TRNA HYDROLASE 2"/>
    <property type="match status" value="1"/>
</dbReference>
<dbReference type="RefSeq" id="WP_009887034.1">
    <property type="nucleotide sequence ID" value="NZ_CP015363.1"/>
</dbReference>
<dbReference type="InterPro" id="IPR023476">
    <property type="entry name" value="Pep_tRNA_hydro_II_dom_sf"/>
</dbReference>
<evidence type="ECO:0000256" key="3">
    <source>
        <dbReference type="ARBA" id="ARBA00022801"/>
    </source>
</evidence>
<dbReference type="Proteomes" id="UP000192050">
    <property type="component" value="Chromosome"/>
</dbReference>
<dbReference type="InterPro" id="IPR002833">
    <property type="entry name" value="PTH2"/>
</dbReference>
<evidence type="ECO:0000256" key="2">
    <source>
        <dbReference type="ARBA" id="ARBA00013260"/>
    </source>
</evidence>
<dbReference type="KEGG" id="fai:FAD_0023"/>
<dbReference type="PANTHER" id="PTHR12649:SF11">
    <property type="entry name" value="PEPTIDYL-TRNA HYDROLASE 2, MITOCHONDRIAL"/>
    <property type="match status" value="1"/>
</dbReference>
<dbReference type="SUPFAM" id="SSF102462">
    <property type="entry name" value="Peptidyl-tRNA hydrolase II"/>
    <property type="match status" value="1"/>
</dbReference>
<dbReference type="AlphaFoldDB" id="A0A1V0N1E0"/>
<accession>A0A1V0N1E0</accession>
<dbReference type="PROSITE" id="PS51257">
    <property type="entry name" value="PROKAR_LIPOPROTEIN"/>
    <property type="match status" value="1"/>
</dbReference>
<proteinExistence type="inferred from homology"/>
<dbReference type="EC" id="3.1.1.29" evidence="2"/>
<dbReference type="FunFam" id="3.40.1490.10:FF:000001">
    <property type="entry name" value="Peptidyl-tRNA hydrolase 2"/>
    <property type="match status" value="1"/>
</dbReference>
<evidence type="ECO:0000313" key="8">
    <source>
        <dbReference type="Proteomes" id="UP000192050"/>
    </source>
</evidence>
<name>A0A1V0N1E0_9ARCH</name>
<evidence type="ECO:0000256" key="1">
    <source>
        <dbReference type="ARBA" id="ARBA00003043"/>
    </source>
</evidence>
<comment type="catalytic activity">
    <reaction evidence="5">
        <text>an N-acyl-L-alpha-aminoacyl-tRNA + H2O = an N-acyl-L-amino acid + a tRNA + H(+)</text>
        <dbReference type="Rhea" id="RHEA:54448"/>
        <dbReference type="Rhea" id="RHEA-COMP:10123"/>
        <dbReference type="Rhea" id="RHEA-COMP:13883"/>
        <dbReference type="ChEBI" id="CHEBI:15377"/>
        <dbReference type="ChEBI" id="CHEBI:15378"/>
        <dbReference type="ChEBI" id="CHEBI:59874"/>
        <dbReference type="ChEBI" id="CHEBI:78442"/>
        <dbReference type="ChEBI" id="CHEBI:138191"/>
        <dbReference type="EC" id="3.1.1.29"/>
    </reaction>
</comment>
<keyword evidence="8" id="KW-1185">Reference proteome</keyword>